<feature type="non-terminal residue" evidence="3">
    <location>
        <position position="1"/>
    </location>
</feature>
<evidence type="ECO:0000313" key="3">
    <source>
        <dbReference type="EMBL" id="MBF1283423.1"/>
    </source>
</evidence>
<dbReference type="InterPro" id="IPR035363">
    <property type="entry name" value="LBP_M"/>
</dbReference>
<sequence length="108" mass="12060">YSDGSVHLSSHAFGKGRGIYMAGLPYSPKNTRLLLRALLYSCGKENEYALYQATNPSCEVHAYPEKGLLAVLNNSQVPQDTGYYDGKGRLQEVHLEAGEMQWHRAEKL</sequence>
<evidence type="ECO:0000259" key="1">
    <source>
        <dbReference type="Pfam" id="PF17385"/>
    </source>
</evidence>
<comment type="caution">
    <text evidence="3">The sequence shown here is derived from an EMBL/GenBank/DDBJ whole genome shotgun (WGS) entry which is preliminary data.</text>
</comment>
<evidence type="ECO:0000259" key="2">
    <source>
        <dbReference type="Pfam" id="PF17386"/>
    </source>
</evidence>
<dbReference type="Pfam" id="PF17386">
    <property type="entry name" value="LBP_C"/>
    <property type="match status" value="1"/>
</dbReference>
<protein>
    <submittedName>
        <fullName evidence="3">1,3-beta-galactosyl-N-acetylhexosamine phosphorylase</fullName>
    </submittedName>
</protein>
<evidence type="ECO:0000313" key="4">
    <source>
        <dbReference type="Proteomes" id="UP000709351"/>
    </source>
</evidence>
<feature type="domain" description="Lacto-N-biose phosphorylase central" evidence="1">
    <location>
        <begin position="3"/>
        <end position="45"/>
    </location>
</feature>
<dbReference type="InterPro" id="IPR035356">
    <property type="entry name" value="LBP_C"/>
</dbReference>
<dbReference type="Gene3D" id="2.60.40.1180">
    <property type="entry name" value="Golgi alpha-mannosidase II"/>
    <property type="match status" value="1"/>
</dbReference>
<dbReference type="AlphaFoldDB" id="A0A930DRA5"/>
<gene>
    <name evidence="3" type="ORF">HXM93_02665</name>
</gene>
<dbReference type="InterPro" id="IPR029062">
    <property type="entry name" value="Class_I_gatase-like"/>
</dbReference>
<feature type="domain" description="Lacto-N-biose phosphorylase C-terminal" evidence="2">
    <location>
        <begin position="51"/>
        <end position="102"/>
    </location>
</feature>
<organism evidence="3 4">
    <name type="scientific">Oribacterium parvum</name>
    <dbReference type="NCBI Taxonomy" id="1501329"/>
    <lineage>
        <taxon>Bacteria</taxon>
        <taxon>Bacillati</taxon>
        <taxon>Bacillota</taxon>
        <taxon>Clostridia</taxon>
        <taxon>Lachnospirales</taxon>
        <taxon>Lachnospiraceae</taxon>
        <taxon>Oribacterium</taxon>
    </lineage>
</organism>
<proteinExistence type="predicted"/>
<dbReference type="EMBL" id="JABZRD010000122">
    <property type="protein sequence ID" value="MBF1283423.1"/>
    <property type="molecule type" value="Genomic_DNA"/>
</dbReference>
<reference evidence="3" key="1">
    <citation type="submission" date="2020-04" db="EMBL/GenBank/DDBJ databases">
        <title>Deep metagenomics examines the oral microbiome during advanced dental caries in children, revealing novel taxa and co-occurrences with host molecules.</title>
        <authorList>
            <person name="Baker J.L."/>
            <person name="Morton J.T."/>
            <person name="Dinis M."/>
            <person name="Alvarez R."/>
            <person name="Tran N.C."/>
            <person name="Knight R."/>
            <person name="Edlund A."/>
        </authorList>
    </citation>
    <scope>NUCLEOTIDE SEQUENCE</scope>
    <source>
        <strain evidence="3">JCVI_24_bin.2</strain>
    </source>
</reference>
<accession>A0A930DRA5</accession>
<name>A0A930DRA5_9FIRM</name>
<dbReference type="Pfam" id="PF17385">
    <property type="entry name" value="LBP_M"/>
    <property type="match status" value="1"/>
</dbReference>
<dbReference type="Gene3D" id="3.40.50.880">
    <property type="match status" value="1"/>
</dbReference>
<dbReference type="Proteomes" id="UP000709351">
    <property type="component" value="Unassembled WGS sequence"/>
</dbReference>
<dbReference type="InterPro" id="IPR013780">
    <property type="entry name" value="Glyco_hydro_b"/>
</dbReference>